<reference evidence="3" key="1">
    <citation type="submission" date="2015-11" db="EMBL/GenBank/DDBJ databases">
        <authorList>
            <person name="Anvar S.Y."/>
        </authorList>
    </citation>
    <scope>NUCLEOTIDE SEQUENCE [LARGE SCALE GENOMIC DNA]</scope>
</reference>
<organism evidence="2 3">
    <name type="scientific">Helicobacter typhlonius</name>
    <dbReference type="NCBI Taxonomy" id="76936"/>
    <lineage>
        <taxon>Bacteria</taxon>
        <taxon>Pseudomonadati</taxon>
        <taxon>Campylobacterota</taxon>
        <taxon>Epsilonproteobacteria</taxon>
        <taxon>Campylobacterales</taxon>
        <taxon>Helicobacteraceae</taxon>
        <taxon>Helicobacter</taxon>
    </lineage>
</organism>
<dbReference type="KEGG" id="hty:BN2458_PEG1588"/>
<dbReference type="PATRIC" id="fig|76936.10.peg.1550"/>
<dbReference type="EMBL" id="LN907858">
    <property type="protein sequence ID" value="CUU40471.1"/>
    <property type="molecule type" value="Genomic_DNA"/>
</dbReference>
<protein>
    <submittedName>
        <fullName evidence="2">Uncharacterized protein</fullName>
    </submittedName>
</protein>
<evidence type="ECO:0000256" key="1">
    <source>
        <dbReference type="SAM" id="Phobius"/>
    </source>
</evidence>
<proteinExistence type="predicted"/>
<name>A0A0S4PXM1_9HELI</name>
<accession>A0A0S4PXM1</accession>
<dbReference type="Proteomes" id="UP000064525">
    <property type="component" value="Chromosome I"/>
</dbReference>
<gene>
    <name evidence="2" type="ORF">BN2458_PEG1588</name>
</gene>
<dbReference type="AlphaFoldDB" id="A0A0S4PXM1"/>
<keyword evidence="1" id="KW-0812">Transmembrane</keyword>
<sequence length="44" mass="5587">MYSIKIRKNYTNVTFYKYFKLHIVFSFFADSYAMWIWTYKADRK</sequence>
<keyword evidence="1" id="KW-0472">Membrane</keyword>
<feature type="transmembrane region" description="Helical" evidence="1">
    <location>
        <begin position="21"/>
        <end position="39"/>
    </location>
</feature>
<keyword evidence="1" id="KW-1133">Transmembrane helix</keyword>
<evidence type="ECO:0000313" key="3">
    <source>
        <dbReference type="Proteomes" id="UP000064525"/>
    </source>
</evidence>
<evidence type="ECO:0000313" key="2">
    <source>
        <dbReference type="EMBL" id="CUU40471.1"/>
    </source>
</evidence>